<dbReference type="RefSeq" id="WP_344022080.1">
    <property type="nucleotide sequence ID" value="NZ_BAAABX010000019.1"/>
</dbReference>
<feature type="domain" description="HTH gntR-type" evidence="4">
    <location>
        <begin position="7"/>
        <end position="75"/>
    </location>
</feature>
<proteinExistence type="predicted"/>
<dbReference type="EMBL" id="BAAABX010000019">
    <property type="protein sequence ID" value="GAA0398364.1"/>
    <property type="molecule type" value="Genomic_DNA"/>
</dbReference>
<dbReference type="SMART" id="SM00895">
    <property type="entry name" value="FCD"/>
    <property type="match status" value="1"/>
</dbReference>
<dbReference type="PANTHER" id="PTHR43537">
    <property type="entry name" value="TRANSCRIPTIONAL REGULATOR, GNTR FAMILY"/>
    <property type="match status" value="1"/>
</dbReference>
<dbReference type="Gene3D" id="1.20.120.530">
    <property type="entry name" value="GntR ligand-binding domain-like"/>
    <property type="match status" value="1"/>
</dbReference>
<reference evidence="6" key="1">
    <citation type="journal article" date="2019" name="Int. J. Syst. Evol. Microbiol.">
        <title>The Global Catalogue of Microorganisms (GCM) 10K type strain sequencing project: providing services to taxonomists for standard genome sequencing and annotation.</title>
        <authorList>
            <consortium name="The Broad Institute Genomics Platform"/>
            <consortium name="The Broad Institute Genome Sequencing Center for Infectious Disease"/>
            <person name="Wu L."/>
            <person name="Ma J."/>
        </authorList>
    </citation>
    <scope>NUCLEOTIDE SEQUENCE [LARGE SCALE GENOMIC DNA]</scope>
    <source>
        <strain evidence="6">JCM 4788</strain>
    </source>
</reference>
<keyword evidence="2" id="KW-0238">DNA-binding</keyword>
<accession>A0ABP3IDJ4</accession>
<evidence type="ECO:0000313" key="6">
    <source>
        <dbReference type="Proteomes" id="UP001500879"/>
    </source>
</evidence>
<gene>
    <name evidence="5" type="ORF">GCM10010357_19360</name>
</gene>
<dbReference type="Gene3D" id="1.10.10.10">
    <property type="entry name" value="Winged helix-like DNA-binding domain superfamily/Winged helix DNA-binding domain"/>
    <property type="match status" value="1"/>
</dbReference>
<dbReference type="InterPro" id="IPR036390">
    <property type="entry name" value="WH_DNA-bd_sf"/>
</dbReference>
<dbReference type="InterPro" id="IPR000524">
    <property type="entry name" value="Tscrpt_reg_HTH_GntR"/>
</dbReference>
<evidence type="ECO:0000259" key="4">
    <source>
        <dbReference type="PROSITE" id="PS50949"/>
    </source>
</evidence>
<dbReference type="InterPro" id="IPR011711">
    <property type="entry name" value="GntR_C"/>
</dbReference>
<keyword evidence="3" id="KW-0804">Transcription</keyword>
<dbReference type="CDD" id="cd07377">
    <property type="entry name" value="WHTH_GntR"/>
    <property type="match status" value="1"/>
</dbReference>
<dbReference type="InterPro" id="IPR008920">
    <property type="entry name" value="TF_FadR/GntR_C"/>
</dbReference>
<dbReference type="Proteomes" id="UP001500879">
    <property type="component" value="Unassembled WGS sequence"/>
</dbReference>
<keyword evidence="6" id="KW-1185">Reference proteome</keyword>
<protein>
    <recommendedName>
        <fullName evidence="4">HTH gntR-type domain-containing protein</fullName>
    </recommendedName>
</protein>
<keyword evidence="1" id="KW-0805">Transcription regulation</keyword>
<sequence>MRVIGRKSSVEEVIAQLNEALKAGTWTIGDRLPTEHELTVKLGVSRTVVREAIRALVHLGVLETRQGAGTFVVSTADPAPLLRRVGMAEVREIFEIQLGLDVQAARLAAARRTDADVEGLRTLLADRNRATTPQEFARADAAYHLAVVEAADNSVLLEFYRFFVGRLRDSLHALRSQDEVPESGDGPHEALLAAIEAGDEEAAAAAAAGAIRPSLDTLGPPEK</sequence>
<evidence type="ECO:0000256" key="3">
    <source>
        <dbReference type="ARBA" id="ARBA00023163"/>
    </source>
</evidence>
<dbReference type="SUPFAM" id="SSF48008">
    <property type="entry name" value="GntR ligand-binding domain-like"/>
    <property type="match status" value="1"/>
</dbReference>
<evidence type="ECO:0000313" key="5">
    <source>
        <dbReference type="EMBL" id="GAA0398364.1"/>
    </source>
</evidence>
<dbReference type="SMART" id="SM00345">
    <property type="entry name" value="HTH_GNTR"/>
    <property type="match status" value="1"/>
</dbReference>
<dbReference type="InterPro" id="IPR036388">
    <property type="entry name" value="WH-like_DNA-bd_sf"/>
</dbReference>
<dbReference type="PANTHER" id="PTHR43537:SF47">
    <property type="entry name" value="REGULATORY PROTEIN GNTR HTH"/>
    <property type="match status" value="1"/>
</dbReference>
<dbReference type="Pfam" id="PF07729">
    <property type="entry name" value="FCD"/>
    <property type="match status" value="1"/>
</dbReference>
<evidence type="ECO:0000256" key="2">
    <source>
        <dbReference type="ARBA" id="ARBA00023125"/>
    </source>
</evidence>
<dbReference type="PRINTS" id="PR00035">
    <property type="entry name" value="HTHGNTR"/>
</dbReference>
<evidence type="ECO:0000256" key="1">
    <source>
        <dbReference type="ARBA" id="ARBA00023015"/>
    </source>
</evidence>
<dbReference type="SUPFAM" id="SSF46785">
    <property type="entry name" value="Winged helix' DNA-binding domain"/>
    <property type="match status" value="1"/>
</dbReference>
<dbReference type="PROSITE" id="PS50949">
    <property type="entry name" value="HTH_GNTR"/>
    <property type="match status" value="1"/>
</dbReference>
<dbReference type="Pfam" id="PF00392">
    <property type="entry name" value="GntR"/>
    <property type="match status" value="1"/>
</dbReference>
<name>A0ABP3IDJ4_9ACTN</name>
<comment type="caution">
    <text evidence="5">The sequence shown here is derived from an EMBL/GenBank/DDBJ whole genome shotgun (WGS) entry which is preliminary data.</text>
</comment>
<organism evidence="5 6">
    <name type="scientific">Streptomyces luteireticuli</name>
    <dbReference type="NCBI Taxonomy" id="173858"/>
    <lineage>
        <taxon>Bacteria</taxon>
        <taxon>Bacillati</taxon>
        <taxon>Actinomycetota</taxon>
        <taxon>Actinomycetes</taxon>
        <taxon>Kitasatosporales</taxon>
        <taxon>Streptomycetaceae</taxon>
        <taxon>Streptomyces</taxon>
    </lineage>
</organism>